<evidence type="ECO:0008006" key="3">
    <source>
        <dbReference type="Google" id="ProtNLM"/>
    </source>
</evidence>
<dbReference type="InterPro" id="IPR013083">
    <property type="entry name" value="Znf_RING/FYVE/PHD"/>
</dbReference>
<dbReference type="CDD" id="cd20336">
    <property type="entry name" value="Rcat_RBR"/>
    <property type="match status" value="1"/>
</dbReference>
<comment type="caution">
    <text evidence="1">The sequence shown here is derived from an EMBL/GenBank/DDBJ whole genome shotgun (WGS) entry which is preliminary data.</text>
</comment>
<evidence type="ECO:0000313" key="2">
    <source>
        <dbReference type="Proteomes" id="UP000751190"/>
    </source>
</evidence>
<evidence type="ECO:0000313" key="1">
    <source>
        <dbReference type="EMBL" id="KAG8457737.1"/>
    </source>
</evidence>
<accession>A0A8J5X7J4</accession>
<dbReference type="Proteomes" id="UP000751190">
    <property type="component" value="Unassembled WGS sequence"/>
</dbReference>
<dbReference type="AlphaFoldDB" id="A0A8J5X7J4"/>
<organism evidence="1 2">
    <name type="scientific">Diacronema lutheri</name>
    <name type="common">Unicellular marine alga</name>
    <name type="synonym">Monochrysis lutheri</name>
    <dbReference type="NCBI Taxonomy" id="2081491"/>
    <lineage>
        <taxon>Eukaryota</taxon>
        <taxon>Haptista</taxon>
        <taxon>Haptophyta</taxon>
        <taxon>Pavlovophyceae</taxon>
        <taxon>Pavlovales</taxon>
        <taxon>Pavlovaceae</taxon>
        <taxon>Diacronema</taxon>
    </lineage>
</organism>
<dbReference type="GO" id="GO:0016567">
    <property type="term" value="P:protein ubiquitination"/>
    <property type="evidence" value="ECO:0007669"/>
    <property type="project" value="InterPro"/>
</dbReference>
<sequence length="329" mass="35218">MGSILTLPSRGAPERQPSAGLDILVRNTASVSADVWFRGSGPLARVPAHGETTVRVLGPGALTVTSRADETAGVIVTLVESSLGALQSGALRCALPPGGRAPADTPRGGARALLLSVPPLRVLVRVFARIVGAQRALRARRTAALNAARVRRAAAATTMQRYARRLLARVLRPCEICLEDVPRGVLVRIGECEVHRACMRCVHTYVALQLLDGRLHVRCPGVACSCVVEAHTLVEYVTREAFKLYEERLCAVHTARLMGEDDEGFLAFCRAHARRCPTCGVLIWRSSGCVSMRCVCGGTFNWDSSGARVKLDASPRAPSSGPDCPPAER</sequence>
<keyword evidence="2" id="KW-1185">Reference proteome</keyword>
<gene>
    <name evidence="1" type="ORF">KFE25_013243</name>
</gene>
<dbReference type="EMBL" id="JAGTXO010000064">
    <property type="protein sequence ID" value="KAG8457737.1"/>
    <property type="molecule type" value="Genomic_DNA"/>
</dbReference>
<reference evidence="1" key="1">
    <citation type="submission" date="2021-05" db="EMBL/GenBank/DDBJ databases">
        <title>The genome of the haptophyte Pavlova lutheri (Diacronema luteri, Pavlovales) - a model for lipid biosynthesis in eukaryotic algae.</title>
        <authorList>
            <person name="Hulatt C.J."/>
            <person name="Posewitz M.C."/>
        </authorList>
    </citation>
    <scope>NUCLEOTIDE SEQUENCE</scope>
    <source>
        <strain evidence="1">NIVA-4/92</strain>
    </source>
</reference>
<dbReference type="GO" id="GO:0004842">
    <property type="term" value="F:ubiquitin-protein transferase activity"/>
    <property type="evidence" value="ECO:0007669"/>
    <property type="project" value="InterPro"/>
</dbReference>
<protein>
    <recommendedName>
        <fullName evidence="3">RING-type domain-containing protein</fullName>
    </recommendedName>
</protein>
<name>A0A8J5X7J4_DIALT</name>
<dbReference type="Gene3D" id="1.20.120.1750">
    <property type="match status" value="1"/>
</dbReference>
<proteinExistence type="predicted"/>
<dbReference type="OrthoDB" id="1431934at2759"/>
<dbReference type="PANTHER" id="PTHR11685">
    <property type="entry name" value="RBR FAMILY RING FINGER AND IBR DOMAIN-CONTAINING"/>
    <property type="match status" value="1"/>
</dbReference>
<dbReference type="InterPro" id="IPR031127">
    <property type="entry name" value="E3_UB_ligase_RBR"/>
</dbReference>
<dbReference type="SUPFAM" id="SSF57850">
    <property type="entry name" value="RING/U-box"/>
    <property type="match status" value="2"/>
</dbReference>
<dbReference type="Gene3D" id="3.30.40.10">
    <property type="entry name" value="Zinc/RING finger domain, C3HC4 (zinc finger)"/>
    <property type="match status" value="1"/>
</dbReference>